<organism evidence="2 3">
    <name type="scientific">Thalassobacterium maritimum</name>
    <dbReference type="NCBI Taxonomy" id="3041265"/>
    <lineage>
        <taxon>Bacteria</taxon>
        <taxon>Pseudomonadati</taxon>
        <taxon>Verrucomicrobiota</taxon>
        <taxon>Opitutia</taxon>
        <taxon>Puniceicoccales</taxon>
        <taxon>Coraliomargaritaceae</taxon>
        <taxon>Thalassobacterium</taxon>
    </lineage>
</organism>
<evidence type="ECO:0008006" key="4">
    <source>
        <dbReference type="Google" id="ProtNLM"/>
    </source>
</evidence>
<dbReference type="InterPro" id="IPR011990">
    <property type="entry name" value="TPR-like_helical_dom_sf"/>
</dbReference>
<reference evidence="2 3" key="1">
    <citation type="submission" date="2023-04" db="EMBL/GenBank/DDBJ databases">
        <title>A novel bacteria isolated from coastal sediment.</title>
        <authorList>
            <person name="Liu X.-J."/>
            <person name="Du Z.-J."/>
        </authorList>
    </citation>
    <scope>NUCLEOTIDE SEQUENCE [LARGE SCALE GENOMIC DNA]</scope>
    <source>
        <strain evidence="2 3">SDUM461003</strain>
    </source>
</reference>
<keyword evidence="3" id="KW-1185">Reference proteome</keyword>
<protein>
    <recommendedName>
        <fullName evidence="4">Tetratrico peptide repeat group 5 domain-containing protein</fullName>
    </recommendedName>
</protein>
<dbReference type="RefSeq" id="WP_308949422.1">
    <property type="nucleotide sequence ID" value="NZ_JARXHW010000012.1"/>
</dbReference>
<dbReference type="Proteomes" id="UP001225316">
    <property type="component" value="Unassembled WGS sequence"/>
</dbReference>
<keyword evidence="1" id="KW-0732">Signal</keyword>
<accession>A0ABU1ATA7</accession>
<feature type="chain" id="PRO_5046628381" description="Tetratrico peptide repeat group 5 domain-containing protein" evidence="1">
    <location>
        <begin position="30"/>
        <end position="374"/>
    </location>
</feature>
<comment type="caution">
    <text evidence="2">The sequence shown here is derived from an EMBL/GenBank/DDBJ whole genome shotgun (WGS) entry which is preliminary data.</text>
</comment>
<evidence type="ECO:0000256" key="1">
    <source>
        <dbReference type="SAM" id="SignalP"/>
    </source>
</evidence>
<gene>
    <name evidence="2" type="ORF">QEH52_07200</name>
</gene>
<name>A0ABU1ATA7_9BACT</name>
<dbReference type="EMBL" id="JARXHW010000012">
    <property type="protein sequence ID" value="MDQ8207288.1"/>
    <property type="molecule type" value="Genomic_DNA"/>
</dbReference>
<evidence type="ECO:0000313" key="3">
    <source>
        <dbReference type="Proteomes" id="UP001225316"/>
    </source>
</evidence>
<proteinExistence type="predicted"/>
<evidence type="ECO:0000313" key="2">
    <source>
        <dbReference type="EMBL" id="MDQ8207288.1"/>
    </source>
</evidence>
<feature type="signal peptide" evidence="1">
    <location>
        <begin position="1"/>
        <end position="29"/>
    </location>
</feature>
<sequence length="374" mass="41919">MHSSHQRFFRRILRPLIGGLLFASSTLSAQPSELPRLPEIDLPTDTFTLAEPIRITDVNKNPQLLVGMDQGQLRLSFPNMPGAEAIVPVDGKDMMVTAELPADYNRLLNDFQLGQYGLFLSAMKETAEPLAAFLSIPATQTNFHGIFSRYYEALALAGEVEDAVALSLRMPWQILPPEYLRLGERLVARSIEAQQFDQTRQLLALFYQSLPEADFSDMAFRLADALRTQGEHELAAQVYGSLSQSNDSVLQQKSLLWAGYSRAVAGDATGARQILDEVQALQRGDENFLTYCLALGRLGYADNNIREGLRYLSRAMVLTAVDATFKPELYYLLTLGYQQSGNIEASDRLAREFSIFYPENPWLQKYQEESGNTL</sequence>
<dbReference type="Gene3D" id="1.25.40.10">
    <property type="entry name" value="Tetratricopeptide repeat domain"/>
    <property type="match status" value="1"/>
</dbReference>